<accession>R0L0S0</accession>
<protein>
    <submittedName>
        <fullName evidence="3">Uncharacterized protein</fullName>
    </submittedName>
</protein>
<evidence type="ECO:0000256" key="1">
    <source>
        <dbReference type="SAM" id="MobiDB-lite"/>
    </source>
</evidence>
<evidence type="ECO:0000313" key="3">
    <source>
        <dbReference type="EMBL" id="EOA93832.1"/>
    </source>
</evidence>
<feature type="compositionally biased region" description="Basic and acidic residues" evidence="1">
    <location>
        <begin position="69"/>
        <end position="81"/>
    </location>
</feature>
<reference evidence="4" key="1">
    <citation type="journal article" date="2013" name="Nat. Genet.">
        <title>The duck genome and transcriptome provide insight into an avian influenza virus reservoir species.</title>
        <authorList>
            <person name="Huang Y."/>
            <person name="Li Y."/>
            <person name="Burt D.W."/>
            <person name="Chen H."/>
            <person name="Zhang Y."/>
            <person name="Qian W."/>
            <person name="Kim H."/>
            <person name="Gan S."/>
            <person name="Zhao Y."/>
            <person name="Li J."/>
            <person name="Yi K."/>
            <person name="Feng H."/>
            <person name="Zhu P."/>
            <person name="Li B."/>
            <person name="Liu Q."/>
            <person name="Fairley S."/>
            <person name="Magor K.E."/>
            <person name="Du Z."/>
            <person name="Hu X."/>
            <person name="Goodman L."/>
            <person name="Tafer H."/>
            <person name="Vignal A."/>
            <person name="Lee T."/>
            <person name="Kim K.W."/>
            <person name="Sheng Z."/>
            <person name="An Y."/>
            <person name="Searle S."/>
            <person name="Herrero J."/>
            <person name="Groenen M.A."/>
            <person name="Crooijmans R.P."/>
            <person name="Faraut T."/>
            <person name="Cai Q."/>
            <person name="Webster R.G."/>
            <person name="Aldridge J.R."/>
            <person name="Warren W.C."/>
            <person name="Bartschat S."/>
            <person name="Kehr S."/>
            <person name="Marz M."/>
            <person name="Stadler P.F."/>
            <person name="Smith J."/>
            <person name="Kraus R.H."/>
            <person name="Zhao Y."/>
            <person name="Ren L."/>
            <person name="Fei J."/>
            <person name="Morisson M."/>
            <person name="Kaiser P."/>
            <person name="Griffin D.K."/>
            <person name="Rao M."/>
            <person name="Pitel F."/>
            <person name="Wang J."/>
            <person name="Li N."/>
        </authorList>
    </citation>
    <scope>NUCLEOTIDE SEQUENCE [LARGE SCALE GENOMIC DNA]</scope>
</reference>
<evidence type="ECO:0000256" key="2">
    <source>
        <dbReference type="SAM" id="SignalP"/>
    </source>
</evidence>
<feature type="compositionally biased region" description="Polar residues" evidence="1">
    <location>
        <begin position="122"/>
        <end position="137"/>
    </location>
</feature>
<sequence>MGMLSMQLPCLAAPCLCWASWGRCPEQMWWDAAGMGKSCSPPAHGNSFMAKSSLGHKRATQYFQDQEERENTCRGDHDGAAARKAGSGLAPQLPCQLQVPATSTGKGAPGATSAAFSVGPSRASSAPTGLSSGSAQAARTDGHSYRTCPYSRPKRSADRLVWVTANNSKNCWHRAEKAPLVPLQASLLLPVIFECFILRQKTRWLNGLSAIRARARYLGCNINACLQNTGGVRGAVLAQSSSSHRALPFQMDGKRETCGREELLQGSNPDFKLIYTESDSPFAGEGGIWTRTGQPAKPWLSRHITAFVLAGLPRCDSWAICPVHSFDPSDFRTCEGCSPSQLPPTNCVEKSLCYILASMDKALGGSHPEPQPGPMRCWL</sequence>
<evidence type="ECO:0000313" key="4">
    <source>
        <dbReference type="Proteomes" id="UP000296049"/>
    </source>
</evidence>
<feature type="chain" id="PRO_5004344229" evidence="2">
    <location>
        <begin position="23"/>
        <end position="379"/>
    </location>
</feature>
<organism evidence="3 4">
    <name type="scientific">Anas platyrhynchos</name>
    <name type="common">Mallard</name>
    <name type="synonym">Anas boschas</name>
    <dbReference type="NCBI Taxonomy" id="8839"/>
    <lineage>
        <taxon>Eukaryota</taxon>
        <taxon>Metazoa</taxon>
        <taxon>Chordata</taxon>
        <taxon>Craniata</taxon>
        <taxon>Vertebrata</taxon>
        <taxon>Euteleostomi</taxon>
        <taxon>Archelosauria</taxon>
        <taxon>Archosauria</taxon>
        <taxon>Dinosauria</taxon>
        <taxon>Saurischia</taxon>
        <taxon>Theropoda</taxon>
        <taxon>Coelurosauria</taxon>
        <taxon>Aves</taxon>
        <taxon>Neognathae</taxon>
        <taxon>Galloanserae</taxon>
        <taxon>Anseriformes</taxon>
        <taxon>Anatidae</taxon>
        <taxon>Anatinae</taxon>
        <taxon>Anas</taxon>
    </lineage>
</organism>
<dbReference type="AlphaFoldDB" id="R0L0S0"/>
<gene>
    <name evidence="3" type="ORF">Anapl_17857</name>
</gene>
<dbReference type="Proteomes" id="UP000296049">
    <property type="component" value="Unassembled WGS sequence"/>
</dbReference>
<feature type="region of interest" description="Disordered" evidence="1">
    <location>
        <begin position="61"/>
        <end position="87"/>
    </location>
</feature>
<dbReference type="EMBL" id="KB745351">
    <property type="protein sequence ID" value="EOA93832.1"/>
    <property type="molecule type" value="Genomic_DNA"/>
</dbReference>
<keyword evidence="2" id="KW-0732">Signal</keyword>
<name>R0L0S0_ANAPL</name>
<keyword evidence="4" id="KW-1185">Reference proteome</keyword>
<feature type="region of interest" description="Disordered" evidence="1">
    <location>
        <begin position="100"/>
        <end position="150"/>
    </location>
</feature>
<proteinExistence type="predicted"/>
<feature type="signal peptide" evidence="2">
    <location>
        <begin position="1"/>
        <end position="22"/>
    </location>
</feature>